<dbReference type="InterPro" id="IPR014720">
    <property type="entry name" value="dsRBD_dom"/>
</dbReference>
<dbReference type="Pfam" id="PF14622">
    <property type="entry name" value="Ribonucleas_3_3"/>
    <property type="match status" value="1"/>
</dbReference>
<dbReference type="Gene3D" id="1.10.1520.10">
    <property type="entry name" value="Ribonuclease III domain"/>
    <property type="match status" value="1"/>
</dbReference>
<dbReference type="EC" id="3.1.26.3" evidence="11"/>
<dbReference type="Pfam" id="PF00035">
    <property type="entry name" value="dsrm"/>
    <property type="match status" value="1"/>
</dbReference>
<evidence type="ECO:0000256" key="1">
    <source>
        <dbReference type="ARBA" id="ARBA00000109"/>
    </source>
</evidence>
<keyword evidence="3 11" id="KW-0507">mRNA processing</keyword>
<evidence type="ECO:0000256" key="8">
    <source>
        <dbReference type="ARBA" id="ARBA00022842"/>
    </source>
</evidence>
<dbReference type="GO" id="GO:0004525">
    <property type="term" value="F:ribonuclease III activity"/>
    <property type="evidence" value="ECO:0007669"/>
    <property type="project" value="UniProtKB-EC"/>
</dbReference>
<keyword evidence="11" id="KW-0699">rRNA-binding</keyword>
<dbReference type="PANTHER" id="PTHR14950:SF37">
    <property type="entry name" value="ENDORIBONUCLEASE DICER"/>
    <property type="match status" value="1"/>
</dbReference>
<comment type="similarity">
    <text evidence="2">Belongs to the ribonuclease III family.</text>
</comment>
<dbReference type="SMART" id="SM00535">
    <property type="entry name" value="RIBOc"/>
    <property type="match status" value="1"/>
</dbReference>
<feature type="domain" description="DRBM" evidence="12">
    <location>
        <begin position="176"/>
        <end position="244"/>
    </location>
</feature>
<dbReference type="PANTHER" id="PTHR14950">
    <property type="entry name" value="DICER-RELATED"/>
    <property type="match status" value="1"/>
</dbReference>
<proteinExistence type="inferred from homology"/>
<keyword evidence="15" id="KW-1185">Reference proteome</keyword>
<dbReference type="RefSeq" id="WP_377906084.1">
    <property type="nucleotide sequence ID" value="NZ_JBHRZS010000007.1"/>
</dbReference>
<evidence type="ECO:0000256" key="11">
    <source>
        <dbReference type="HAMAP-Rule" id="MF_00104"/>
    </source>
</evidence>
<dbReference type="NCBIfam" id="TIGR02191">
    <property type="entry name" value="RNaseIII"/>
    <property type="match status" value="1"/>
</dbReference>
<sequence>MRFLQKLGLQHLVLNKKDKRLASTIKMMVGSKPFNIALYRLAITPSGLQESTSNGFQISYERLEFLGDAVLGAVVADYLYLKYPYRNEGFLTETRSKLVNREVLHTVGMKIGLKKLFSQELDGRSFTQSKSLYGDMLEALVGAIYLDKGYNFTRKFILERLLIHFDIQEAVNTTINYKSKIIEWGQKENKAVHYKLLGVTGNQRLKEFSVALEIDGEEIAKGTGSNKKKAEQNASENACKVLNIAD</sequence>
<comment type="subunit">
    <text evidence="11">Homodimer.</text>
</comment>
<keyword evidence="6 11" id="KW-0255">Endonuclease</keyword>
<comment type="catalytic activity">
    <reaction evidence="1 11">
        <text>Endonucleolytic cleavage to 5'-phosphomonoester.</text>
        <dbReference type="EC" id="3.1.26.3"/>
    </reaction>
</comment>
<feature type="binding site" evidence="11">
    <location>
        <position position="64"/>
    </location>
    <ligand>
        <name>Mg(2+)</name>
        <dbReference type="ChEBI" id="CHEBI:18420"/>
    </ligand>
</feature>
<evidence type="ECO:0000256" key="4">
    <source>
        <dbReference type="ARBA" id="ARBA00022722"/>
    </source>
</evidence>
<dbReference type="PROSITE" id="PS50137">
    <property type="entry name" value="DS_RBD"/>
    <property type="match status" value="1"/>
</dbReference>
<keyword evidence="9 11" id="KW-0694">RNA-binding</keyword>
<dbReference type="HAMAP" id="MF_00104">
    <property type="entry name" value="RNase_III"/>
    <property type="match status" value="1"/>
</dbReference>
<reference evidence="15" key="1">
    <citation type="journal article" date="2019" name="Int. J. Syst. Evol. Microbiol.">
        <title>The Global Catalogue of Microorganisms (GCM) 10K type strain sequencing project: providing services to taxonomists for standard genome sequencing and annotation.</title>
        <authorList>
            <consortium name="The Broad Institute Genomics Platform"/>
            <consortium name="The Broad Institute Genome Sequencing Center for Infectious Disease"/>
            <person name="Wu L."/>
            <person name="Ma J."/>
        </authorList>
    </citation>
    <scope>NUCLEOTIDE SEQUENCE [LARGE SCALE GENOMIC DNA]</scope>
    <source>
        <strain evidence="15">CCUG 60523</strain>
    </source>
</reference>
<accession>A0ABV8AUW0</accession>
<evidence type="ECO:0000256" key="10">
    <source>
        <dbReference type="ARBA" id="ARBA00049596"/>
    </source>
</evidence>
<evidence type="ECO:0000256" key="3">
    <source>
        <dbReference type="ARBA" id="ARBA00022664"/>
    </source>
</evidence>
<keyword evidence="8 11" id="KW-0460">Magnesium</keyword>
<dbReference type="InterPro" id="IPR000999">
    <property type="entry name" value="RNase_III_dom"/>
</dbReference>
<dbReference type="InterPro" id="IPR011907">
    <property type="entry name" value="RNase_III"/>
</dbReference>
<dbReference type="SMART" id="SM00358">
    <property type="entry name" value="DSRM"/>
    <property type="match status" value="1"/>
</dbReference>
<dbReference type="CDD" id="cd00593">
    <property type="entry name" value="RIBOc"/>
    <property type="match status" value="1"/>
</dbReference>
<keyword evidence="11" id="KW-0819">tRNA processing</keyword>
<dbReference type="CDD" id="cd10845">
    <property type="entry name" value="DSRM_RNAse_III_family"/>
    <property type="match status" value="1"/>
</dbReference>
<evidence type="ECO:0000259" key="12">
    <source>
        <dbReference type="PROSITE" id="PS50137"/>
    </source>
</evidence>
<organism evidence="14 15">
    <name type="scientific">Algoriphagus namhaensis</name>
    <dbReference type="NCBI Taxonomy" id="915353"/>
    <lineage>
        <taxon>Bacteria</taxon>
        <taxon>Pseudomonadati</taxon>
        <taxon>Bacteroidota</taxon>
        <taxon>Cytophagia</taxon>
        <taxon>Cytophagales</taxon>
        <taxon>Cyclobacteriaceae</taxon>
        <taxon>Algoriphagus</taxon>
    </lineage>
</organism>
<evidence type="ECO:0000256" key="6">
    <source>
        <dbReference type="ARBA" id="ARBA00022759"/>
    </source>
</evidence>
<evidence type="ECO:0000313" key="15">
    <source>
        <dbReference type="Proteomes" id="UP001595805"/>
    </source>
</evidence>
<comment type="function">
    <text evidence="10 11">Digests double-stranded RNA. Involved in the processing of primary rRNA transcript to yield the immediate precursors to the large and small rRNAs (23S and 16S). Processes some mRNAs, and tRNAs when they are encoded in the rRNA operon. Processes pre-crRNA and tracrRNA of type II CRISPR loci if present in the organism.</text>
</comment>
<evidence type="ECO:0000256" key="2">
    <source>
        <dbReference type="ARBA" id="ARBA00010183"/>
    </source>
</evidence>
<feature type="binding site" evidence="11">
    <location>
        <position position="135"/>
    </location>
    <ligand>
        <name>Mg(2+)</name>
        <dbReference type="ChEBI" id="CHEBI:18420"/>
    </ligand>
</feature>
<evidence type="ECO:0000256" key="5">
    <source>
        <dbReference type="ARBA" id="ARBA00022723"/>
    </source>
</evidence>
<keyword evidence="5 11" id="KW-0479">Metal-binding</keyword>
<keyword evidence="11" id="KW-0963">Cytoplasm</keyword>
<keyword evidence="4 11" id="KW-0540">Nuclease</keyword>
<comment type="caution">
    <text evidence="14">The sequence shown here is derived from an EMBL/GenBank/DDBJ whole genome shotgun (WGS) entry which is preliminary data.</text>
</comment>
<comment type="cofactor">
    <cofactor evidence="11">
        <name>Mg(2+)</name>
        <dbReference type="ChEBI" id="CHEBI:18420"/>
    </cofactor>
</comment>
<keyword evidence="11" id="KW-0698">rRNA processing</keyword>
<dbReference type="Proteomes" id="UP001595805">
    <property type="component" value="Unassembled WGS sequence"/>
</dbReference>
<evidence type="ECO:0000256" key="7">
    <source>
        <dbReference type="ARBA" id="ARBA00022801"/>
    </source>
</evidence>
<gene>
    <name evidence="11 14" type="primary">rnc</name>
    <name evidence="14" type="ORF">ACFOSV_11105</name>
</gene>
<evidence type="ECO:0000259" key="13">
    <source>
        <dbReference type="PROSITE" id="PS50142"/>
    </source>
</evidence>
<keyword evidence="7 11" id="KW-0378">Hydrolase</keyword>
<dbReference type="EMBL" id="JBHRZS010000007">
    <property type="protein sequence ID" value="MFC3880731.1"/>
    <property type="molecule type" value="Genomic_DNA"/>
</dbReference>
<dbReference type="PROSITE" id="PS00517">
    <property type="entry name" value="RNASE_3_1"/>
    <property type="match status" value="1"/>
</dbReference>
<protein>
    <recommendedName>
        <fullName evidence="11">Ribonuclease 3</fullName>
        <ecNumber evidence="11">3.1.26.3</ecNumber>
    </recommendedName>
    <alternativeName>
        <fullName evidence="11">Ribonuclease III</fullName>
        <shortName evidence="11">RNase III</shortName>
    </alternativeName>
</protein>
<dbReference type="Gene3D" id="3.30.160.20">
    <property type="match status" value="1"/>
</dbReference>
<evidence type="ECO:0000313" key="14">
    <source>
        <dbReference type="EMBL" id="MFC3880731.1"/>
    </source>
</evidence>
<feature type="binding site" evidence="11">
    <location>
        <position position="138"/>
    </location>
    <ligand>
        <name>Mg(2+)</name>
        <dbReference type="ChEBI" id="CHEBI:18420"/>
    </ligand>
</feature>
<dbReference type="SUPFAM" id="SSF69065">
    <property type="entry name" value="RNase III domain-like"/>
    <property type="match status" value="1"/>
</dbReference>
<feature type="domain" description="RNase III" evidence="13">
    <location>
        <begin position="14"/>
        <end position="149"/>
    </location>
</feature>
<evidence type="ECO:0000256" key="9">
    <source>
        <dbReference type="ARBA" id="ARBA00022884"/>
    </source>
</evidence>
<dbReference type="InterPro" id="IPR036389">
    <property type="entry name" value="RNase_III_sf"/>
</dbReference>
<name>A0ABV8AUW0_9BACT</name>
<comment type="subcellular location">
    <subcellularLocation>
        <location evidence="11">Cytoplasm</location>
    </subcellularLocation>
</comment>
<dbReference type="SUPFAM" id="SSF54768">
    <property type="entry name" value="dsRNA-binding domain-like"/>
    <property type="match status" value="1"/>
</dbReference>
<feature type="active site" evidence="11">
    <location>
        <position position="138"/>
    </location>
</feature>
<feature type="active site" evidence="11">
    <location>
        <position position="68"/>
    </location>
</feature>
<dbReference type="PROSITE" id="PS50142">
    <property type="entry name" value="RNASE_3_2"/>
    <property type="match status" value="1"/>
</dbReference>